<accession>Q237G1</accession>
<dbReference type="AlphaFoldDB" id="Q237G1"/>
<reference evidence="3" key="1">
    <citation type="journal article" date="2006" name="PLoS Biol.">
        <title>Macronuclear genome sequence of the ciliate Tetrahymena thermophila, a model eukaryote.</title>
        <authorList>
            <person name="Eisen J.A."/>
            <person name="Coyne R.S."/>
            <person name="Wu M."/>
            <person name="Wu D."/>
            <person name="Thiagarajan M."/>
            <person name="Wortman J.R."/>
            <person name="Badger J.H."/>
            <person name="Ren Q."/>
            <person name="Amedeo P."/>
            <person name="Jones K.M."/>
            <person name="Tallon L.J."/>
            <person name="Delcher A.L."/>
            <person name="Salzberg S.L."/>
            <person name="Silva J.C."/>
            <person name="Haas B.J."/>
            <person name="Majoros W.H."/>
            <person name="Farzad M."/>
            <person name="Carlton J.M."/>
            <person name="Smith R.K. Jr."/>
            <person name="Garg J."/>
            <person name="Pearlman R.E."/>
            <person name="Karrer K.M."/>
            <person name="Sun L."/>
            <person name="Manning G."/>
            <person name="Elde N.C."/>
            <person name="Turkewitz A.P."/>
            <person name="Asai D.J."/>
            <person name="Wilkes D.E."/>
            <person name="Wang Y."/>
            <person name="Cai H."/>
            <person name="Collins K."/>
            <person name="Stewart B.A."/>
            <person name="Lee S.R."/>
            <person name="Wilamowska K."/>
            <person name="Weinberg Z."/>
            <person name="Ruzzo W.L."/>
            <person name="Wloga D."/>
            <person name="Gaertig J."/>
            <person name="Frankel J."/>
            <person name="Tsao C.-C."/>
            <person name="Gorovsky M.A."/>
            <person name="Keeling P.J."/>
            <person name="Waller R.F."/>
            <person name="Patron N.J."/>
            <person name="Cherry J.M."/>
            <person name="Stover N.A."/>
            <person name="Krieger C.J."/>
            <person name="del Toro C."/>
            <person name="Ryder H.F."/>
            <person name="Williamson S.C."/>
            <person name="Barbeau R.A."/>
            <person name="Hamilton E.P."/>
            <person name="Orias E."/>
        </authorList>
    </citation>
    <scope>NUCLEOTIDE SEQUENCE [LARGE SCALE GENOMIC DNA]</scope>
    <source>
        <strain evidence="3">SB210</strain>
    </source>
</reference>
<evidence type="ECO:0000313" key="2">
    <source>
        <dbReference type="EMBL" id="EAR92780.2"/>
    </source>
</evidence>
<evidence type="ECO:0000313" key="3">
    <source>
        <dbReference type="Proteomes" id="UP000009168"/>
    </source>
</evidence>
<gene>
    <name evidence="2" type="ORF">TTHERM_00324370</name>
</gene>
<dbReference type="Proteomes" id="UP000009168">
    <property type="component" value="Unassembled WGS sequence"/>
</dbReference>
<protein>
    <submittedName>
        <fullName evidence="2">Uncharacterized protein</fullName>
    </submittedName>
</protein>
<dbReference type="RefSeq" id="XP_001013025.2">
    <property type="nucleotide sequence ID" value="XM_001013025.2"/>
</dbReference>
<feature type="region of interest" description="Disordered" evidence="1">
    <location>
        <begin position="15"/>
        <end position="35"/>
    </location>
</feature>
<name>Q237G1_TETTS</name>
<dbReference type="InParanoid" id="Q237G1"/>
<organism evidence="2 3">
    <name type="scientific">Tetrahymena thermophila (strain SB210)</name>
    <dbReference type="NCBI Taxonomy" id="312017"/>
    <lineage>
        <taxon>Eukaryota</taxon>
        <taxon>Sar</taxon>
        <taxon>Alveolata</taxon>
        <taxon>Ciliophora</taxon>
        <taxon>Intramacronucleata</taxon>
        <taxon>Oligohymenophorea</taxon>
        <taxon>Hymenostomatida</taxon>
        <taxon>Tetrahymenina</taxon>
        <taxon>Tetrahymenidae</taxon>
        <taxon>Tetrahymena</taxon>
    </lineage>
</organism>
<proteinExistence type="predicted"/>
<dbReference type="EMBL" id="GG662743">
    <property type="protein sequence ID" value="EAR92780.2"/>
    <property type="molecule type" value="Genomic_DNA"/>
</dbReference>
<evidence type="ECO:0000256" key="1">
    <source>
        <dbReference type="SAM" id="MobiDB-lite"/>
    </source>
</evidence>
<dbReference type="HOGENOM" id="CLU_742903_0_0_1"/>
<keyword evidence="3" id="KW-1185">Reference proteome</keyword>
<sequence length="463" mass="54369">MQLKKVIKINQIKKKQNKTKQQLSQQKKKSVKKSLNSSRNQIIQVSSLTLMQYANFEEIEISDFTYDQDKSSSLQLFSTQNNDLFIPYQNQYQILNKINHLSEKEIDLNRNQKPKKIKVFKRIQKKFRQTGITAIIQKQPPYEKDLRLLAGLQISPEGVIRSHNDAIQLSFGYLYNPLNIKYFINQQVIEVEQQLVEASPEISISKALEYLSHTPCQQQSLNLFYKKCYKYIEEYTSKNQGAIFQYFIRRINLITYSEEVVKAGYSKSFLDMIGIDVEQFSSKILQNHKIDLIQDNQESLNQTVCGINNSILNSAPVKRQIKITTIDGFALKIKYETDQIDLSDTQDIPFQCKLSIVKITANKKEILNLIKHRQEVIERKKLQSYDDFLQNELQTLFKNQFCAKESKKFIEKYYGELTNKIYTKKNKVNSRNHNFVKKQFQIIQIEQLSNNESKQLAQKYDVI</sequence>
<dbReference type="GeneID" id="7844443"/>
<dbReference type="KEGG" id="tet:TTHERM_00324370"/>